<dbReference type="Proteomes" id="UP000221538">
    <property type="component" value="Unassembled WGS sequence"/>
</dbReference>
<sequence length="39" mass="4018">MPRPTTVDAMAGSAEISTGGVCASIRITTDSFGHDMIYG</sequence>
<protein>
    <submittedName>
        <fullName evidence="1">Uncharacterized protein</fullName>
    </submittedName>
</protein>
<evidence type="ECO:0000313" key="2">
    <source>
        <dbReference type="Proteomes" id="UP000221538"/>
    </source>
</evidence>
<accession>A0A292ZFU5</accession>
<dbReference type="EMBL" id="BEWI01000031">
    <property type="protein sequence ID" value="GAY21776.1"/>
    <property type="molecule type" value="Genomic_DNA"/>
</dbReference>
<comment type="caution">
    <text evidence="1">The sequence shown here is derived from an EMBL/GenBank/DDBJ whole genome shotgun (WGS) entry which is preliminary data.</text>
</comment>
<evidence type="ECO:0000313" key="1">
    <source>
        <dbReference type="EMBL" id="GAY21776.1"/>
    </source>
</evidence>
<dbReference type="AlphaFoldDB" id="A0A292ZFU5"/>
<organism evidence="1 2">
    <name type="scientific">Sphingobium fuliginis (strain ATCC 27551)</name>
    <dbReference type="NCBI Taxonomy" id="336203"/>
    <lineage>
        <taxon>Bacteria</taxon>
        <taxon>Pseudomonadati</taxon>
        <taxon>Pseudomonadota</taxon>
        <taxon>Alphaproteobacteria</taxon>
        <taxon>Sphingomonadales</taxon>
        <taxon>Sphingomonadaceae</taxon>
        <taxon>Sphingobium</taxon>
    </lineage>
</organism>
<gene>
    <name evidence="1" type="ORF">SFOMI_2329</name>
</gene>
<reference evidence="1 2" key="1">
    <citation type="journal article" date="2013" name="Biodegradation">
        <title>Occurrence of 4-tert-butylphenol (4-t-BP) biodegradation in an aquatic sample caused by the presence of Spirodela polyrrhiza and isolation of a 4-t-BP-utilizing bacterium.</title>
        <authorList>
            <person name="Ogata Y."/>
            <person name="Toyama T."/>
            <person name="Yu N."/>
            <person name="Wang X."/>
            <person name="Sei K."/>
            <person name="Ike M."/>
        </authorList>
    </citation>
    <scope>NUCLEOTIDE SEQUENCE [LARGE SCALE GENOMIC DNA]</scope>
    <source>
        <strain evidence="1 2">OMI</strain>
    </source>
</reference>
<proteinExistence type="predicted"/>
<reference evidence="1 2" key="2">
    <citation type="journal article" date="2013" name="Environ. Sci. Technol.">
        <title>The 4-tert-butylphenol-utilizing bacterium Sphingobium fuliginis OMI can degrade bisphenols via phenolic ring hydroxylation and meta-cleavage pathway.</title>
        <authorList>
            <person name="Ogata Y."/>
            <person name="Goda S."/>
            <person name="Toyama T."/>
            <person name="Sei K."/>
            <person name="Ike M."/>
        </authorList>
    </citation>
    <scope>NUCLEOTIDE SEQUENCE [LARGE SCALE GENOMIC DNA]</scope>
    <source>
        <strain evidence="1 2">OMI</strain>
    </source>
</reference>
<name>A0A292ZFU5_SPHSA</name>